<dbReference type="EMBL" id="MLJW01000065">
    <property type="protein sequence ID" value="OIR03561.1"/>
    <property type="molecule type" value="Genomic_DNA"/>
</dbReference>
<reference evidence="1" key="1">
    <citation type="submission" date="2016-10" db="EMBL/GenBank/DDBJ databases">
        <title>Sequence of Gallionella enrichment culture.</title>
        <authorList>
            <person name="Poehlein A."/>
            <person name="Muehling M."/>
            <person name="Daniel R."/>
        </authorList>
    </citation>
    <scope>NUCLEOTIDE SEQUENCE</scope>
</reference>
<accession>A0A1J5S547</accession>
<organism evidence="1">
    <name type="scientific">mine drainage metagenome</name>
    <dbReference type="NCBI Taxonomy" id="410659"/>
    <lineage>
        <taxon>unclassified sequences</taxon>
        <taxon>metagenomes</taxon>
        <taxon>ecological metagenomes</taxon>
    </lineage>
</organism>
<proteinExistence type="predicted"/>
<evidence type="ECO:0000313" key="1">
    <source>
        <dbReference type="EMBL" id="OIR03561.1"/>
    </source>
</evidence>
<gene>
    <name evidence="1" type="ORF">GALL_144200</name>
</gene>
<sequence>MSTEDTRLSYAEAVAHVQQGKGAAFAVTPVFGDDNEAAEGARVFVLQSDGEGGIQLRFVAGPFFSAAYAANETIAADEIPASVEELRFMPTSCQEEWFSSQVQVLINQLMNAAGTAPAQMPDYLSIPNKGAAPEVVFPMTFIERKK</sequence>
<name>A0A1J5S547_9ZZZZ</name>
<comment type="caution">
    <text evidence="1">The sequence shown here is derived from an EMBL/GenBank/DDBJ whole genome shotgun (WGS) entry which is preliminary data.</text>
</comment>
<protein>
    <submittedName>
        <fullName evidence="1">Uncharacterized protein</fullName>
    </submittedName>
</protein>
<dbReference type="AlphaFoldDB" id="A0A1J5S547"/>